<keyword evidence="7 11" id="KW-0333">Golgi apparatus</keyword>
<keyword evidence="6" id="KW-1133">Transmembrane helix</keyword>
<dbReference type="EMBL" id="SCEB01000853">
    <property type="protein sequence ID" value="RXM97996.1"/>
    <property type="molecule type" value="Genomic_DNA"/>
</dbReference>
<evidence type="ECO:0000256" key="3">
    <source>
        <dbReference type="ARBA" id="ARBA00022679"/>
    </source>
</evidence>
<evidence type="ECO:0000256" key="10">
    <source>
        <dbReference type="ARBA" id="ARBA00023277"/>
    </source>
</evidence>
<dbReference type="InterPro" id="IPR005331">
    <property type="entry name" value="Sulfotransferase"/>
</dbReference>
<keyword evidence="13" id="KW-1185">Reference proteome</keyword>
<evidence type="ECO:0000256" key="5">
    <source>
        <dbReference type="ARBA" id="ARBA00022968"/>
    </source>
</evidence>
<evidence type="ECO:0000256" key="1">
    <source>
        <dbReference type="ARBA" id="ARBA00004323"/>
    </source>
</evidence>
<keyword evidence="3 11" id="KW-0808">Transferase</keyword>
<comment type="subcellular location">
    <subcellularLocation>
        <location evidence="1 11">Golgi apparatus membrane</location>
        <topology evidence="1 11">Single-pass type II membrane protein</topology>
    </subcellularLocation>
</comment>
<keyword evidence="8" id="KW-0472">Membrane</keyword>
<evidence type="ECO:0000256" key="2">
    <source>
        <dbReference type="ARBA" id="ARBA00006339"/>
    </source>
</evidence>
<dbReference type="PANTHER" id="PTHR12137">
    <property type="entry name" value="CARBOHYDRATE SULFOTRANSFERASE"/>
    <property type="match status" value="1"/>
</dbReference>
<dbReference type="GO" id="GO:0050655">
    <property type="term" value="P:dermatan sulfate proteoglycan metabolic process"/>
    <property type="evidence" value="ECO:0007669"/>
    <property type="project" value="TreeGrafter"/>
</dbReference>
<dbReference type="Pfam" id="PF03567">
    <property type="entry name" value="Sulfotransfer_2"/>
    <property type="match status" value="2"/>
</dbReference>
<dbReference type="Proteomes" id="UP000289886">
    <property type="component" value="Unassembled WGS sequence"/>
</dbReference>
<dbReference type="GO" id="GO:0008146">
    <property type="term" value="F:sulfotransferase activity"/>
    <property type="evidence" value="ECO:0007669"/>
    <property type="project" value="InterPro"/>
</dbReference>
<dbReference type="GO" id="GO:0000139">
    <property type="term" value="C:Golgi membrane"/>
    <property type="evidence" value="ECO:0007669"/>
    <property type="project" value="UniProtKB-SubCell"/>
</dbReference>
<dbReference type="EC" id="2.8.2.-" evidence="11"/>
<accession>A0A662YPJ3</accession>
<evidence type="ECO:0000256" key="11">
    <source>
        <dbReference type="RuleBase" id="RU364020"/>
    </source>
</evidence>
<evidence type="ECO:0000313" key="13">
    <source>
        <dbReference type="Proteomes" id="UP000289886"/>
    </source>
</evidence>
<gene>
    <name evidence="12" type="ORF">EOD39_13716</name>
</gene>
<dbReference type="InterPro" id="IPR018011">
    <property type="entry name" value="Carb_sulfotrans_8-10"/>
</dbReference>
<evidence type="ECO:0000313" key="12">
    <source>
        <dbReference type="EMBL" id="RXM97996.1"/>
    </source>
</evidence>
<evidence type="ECO:0000256" key="7">
    <source>
        <dbReference type="ARBA" id="ARBA00023034"/>
    </source>
</evidence>
<keyword evidence="5 11" id="KW-0735">Signal-anchor</keyword>
<organism evidence="12 13">
    <name type="scientific">Acipenser ruthenus</name>
    <name type="common">Sterlet sturgeon</name>
    <dbReference type="NCBI Taxonomy" id="7906"/>
    <lineage>
        <taxon>Eukaryota</taxon>
        <taxon>Metazoa</taxon>
        <taxon>Chordata</taxon>
        <taxon>Craniata</taxon>
        <taxon>Vertebrata</taxon>
        <taxon>Euteleostomi</taxon>
        <taxon>Actinopterygii</taxon>
        <taxon>Chondrostei</taxon>
        <taxon>Acipenseriformes</taxon>
        <taxon>Acipenseridae</taxon>
        <taxon>Acipenser</taxon>
    </lineage>
</organism>
<evidence type="ECO:0000256" key="8">
    <source>
        <dbReference type="ARBA" id="ARBA00023136"/>
    </source>
</evidence>
<dbReference type="AlphaFoldDB" id="A0A662YPJ3"/>
<keyword evidence="4" id="KW-0812">Transmembrane</keyword>
<evidence type="ECO:0000256" key="6">
    <source>
        <dbReference type="ARBA" id="ARBA00022989"/>
    </source>
</evidence>
<dbReference type="PANTHER" id="PTHR12137:SF33">
    <property type="entry name" value="CARBOHYDRATE SULFOTRANSFERASE 14"/>
    <property type="match status" value="1"/>
</dbReference>
<evidence type="ECO:0000256" key="4">
    <source>
        <dbReference type="ARBA" id="ARBA00022692"/>
    </source>
</evidence>
<name>A0A662YPJ3_ACIRT</name>
<keyword evidence="9 11" id="KW-0325">Glycoprotein</keyword>
<proteinExistence type="inferred from homology"/>
<evidence type="ECO:0000256" key="9">
    <source>
        <dbReference type="ARBA" id="ARBA00023180"/>
    </source>
</evidence>
<protein>
    <recommendedName>
        <fullName evidence="11">Carbohydrate sulfotransferase</fullName>
        <ecNumber evidence="11">2.8.2.-</ecNumber>
    </recommendedName>
</protein>
<comment type="similarity">
    <text evidence="2 11">Belongs to the sulfotransferase 2 family.</text>
</comment>
<keyword evidence="10 11" id="KW-0119">Carbohydrate metabolism</keyword>
<comment type="caution">
    <text evidence="12">The sequence shown here is derived from an EMBL/GenBank/DDBJ whole genome shotgun (WGS) entry which is preliminary data.</text>
</comment>
<sequence length="627" mass="73534">MIEKGMLNHMETPPPRGIGVKSDFIRNASGQDPIVDTEYQIVQEIRNRTIRTMCGQKNMPHSIWSLPPIQRRTVLQHILVSDKHKFLYCYVPKVACSNWKRVMKVLNGALENVGVNIKMDHKNDLVFLADLKPEEIKYRLKTYFKFMFVRDPMERLLSAYRNKFGEIEAYQKRYGVEIVKRYRKNPGKTNGDDVTFAEFLHYLLDEDVEKMNEHWMPIYNLCQPCAVTYDFIGSYERLHQDAQHVLQQIGAPAHIQFPERQTWLDTGMARSNIARSGSLVNLRPSVNIVSLRRHSAVLPSVLTFAVIVASGGLLLMIEKGMLNHMETPSPRGIRVKSDFIRNARNQDPIVETEYQIVQEIRNRTIRTMCGQKNMPHSIWTLPPIQRRTVLQHILVSDKHKFLYCYVPKVACSNWKRVMKVLNGALENVDVKIKMDHKNDLVFLADLKPEEIKYRLKTYFKFMFVRDPMERLLSAYRNKFGEIEAYQKRYGVEIVKRYRKNPGKTNGDDVTFAEFLHYLLDEDVEKMNEHWMPIYNLCQPCAVTYDFIGSYERLHQDAQHVLQQIGAPAHIQFPERQTWYKPITKQTLHYYLCNTPQKLLGDLLPKYILDFSLYTYTLPNTTSEFCRH</sequence>
<reference evidence="12 13" key="1">
    <citation type="submission" date="2019-01" db="EMBL/GenBank/DDBJ databases">
        <title>Draft Genome and Complete Hox-Cluster Characterization of the Sterlet Sturgeon (Acipenser ruthenus).</title>
        <authorList>
            <person name="Wei Q."/>
        </authorList>
    </citation>
    <scope>NUCLEOTIDE SEQUENCE [LARGE SCALE GENOMIC DNA]</scope>
    <source>
        <strain evidence="12">WHYD16114868_AA</strain>
        <tissue evidence="12">Blood</tissue>
    </source>
</reference>
<dbReference type="GO" id="GO:0016051">
    <property type="term" value="P:carbohydrate biosynthetic process"/>
    <property type="evidence" value="ECO:0007669"/>
    <property type="project" value="InterPro"/>
</dbReference>